<gene>
    <name evidence="1" type="ORF">IB285_10585</name>
</gene>
<name>A0ABR8KUF9_9SPHN</name>
<dbReference type="EMBL" id="JACXLC010000001">
    <property type="protein sequence ID" value="MBD2842703.1"/>
    <property type="molecule type" value="Genomic_DNA"/>
</dbReference>
<evidence type="ECO:0000313" key="1">
    <source>
        <dbReference type="EMBL" id="MBD2842703.1"/>
    </source>
</evidence>
<accession>A0ABR8KUF9</accession>
<reference evidence="1 2" key="1">
    <citation type="submission" date="2020-09" db="EMBL/GenBank/DDBJ databases">
        <authorList>
            <person name="Yoon J.-W."/>
        </authorList>
    </citation>
    <scope>NUCLEOTIDE SEQUENCE [LARGE SCALE GENOMIC DNA]</scope>
    <source>
        <strain evidence="1 2">KMU-140</strain>
    </source>
</reference>
<dbReference type="Proteomes" id="UP000635384">
    <property type="component" value="Unassembled WGS sequence"/>
</dbReference>
<dbReference type="CDD" id="cd08054">
    <property type="entry name" value="gp6"/>
    <property type="match status" value="1"/>
</dbReference>
<protein>
    <submittedName>
        <fullName evidence="1">Phage head-tail connector protein</fullName>
    </submittedName>
</protein>
<dbReference type="RefSeq" id="WP_190788144.1">
    <property type="nucleotide sequence ID" value="NZ_JACXLC010000001.1"/>
</dbReference>
<dbReference type="NCBIfam" id="TIGR02215">
    <property type="entry name" value="phage_chp_gp8"/>
    <property type="match status" value="1"/>
</dbReference>
<dbReference type="InterPro" id="IPR011738">
    <property type="entry name" value="Phage_CHP"/>
</dbReference>
<dbReference type="NCBIfam" id="TIGR01560">
    <property type="entry name" value="put_DNA_pack"/>
    <property type="match status" value="2"/>
</dbReference>
<proteinExistence type="predicted"/>
<sequence length="188" mass="20562">MRFELAPLDLPAVYGESVVSLADLKVHLRVTHDDEDALIEIYRDAAVDMVERYCGVRLGEVTGVEWRAERLDDVLDLGVWPVTGLTSIVYLDSNAGDQTGEIADWRILQRGRIALKPSKSSPSDVAAGVVITFDAGFGDDNRPAALVQAVKLFAAHLYMNREAVGAMQSGEVPLAFRTLCGAYRMPQI</sequence>
<evidence type="ECO:0000313" key="2">
    <source>
        <dbReference type="Proteomes" id="UP000635384"/>
    </source>
</evidence>
<dbReference type="InterPro" id="IPR021146">
    <property type="entry name" value="Phage_gp6-like_head-tail"/>
</dbReference>
<dbReference type="Pfam" id="PF05135">
    <property type="entry name" value="Phage_connect_1"/>
    <property type="match status" value="1"/>
</dbReference>
<dbReference type="Gene3D" id="1.10.3230.30">
    <property type="entry name" value="Phage gp6-like head-tail connector protein"/>
    <property type="match status" value="1"/>
</dbReference>
<organism evidence="1 2">
    <name type="scientific">Erythrobacter rubeus</name>
    <dbReference type="NCBI Taxonomy" id="2760803"/>
    <lineage>
        <taxon>Bacteria</taxon>
        <taxon>Pseudomonadati</taxon>
        <taxon>Pseudomonadota</taxon>
        <taxon>Alphaproteobacteria</taxon>
        <taxon>Sphingomonadales</taxon>
        <taxon>Erythrobacteraceae</taxon>
        <taxon>Erythrobacter/Porphyrobacter group</taxon>
        <taxon>Erythrobacter</taxon>
    </lineage>
</organism>
<keyword evidence="2" id="KW-1185">Reference proteome</keyword>
<dbReference type="InterPro" id="IPR006450">
    <property type="entry name" value="Phage_HK97_gp6-like"/>
</dbReference>
<comment type="caution">
    <text evidence="1">The sequence shown here is derived from an EMBL/GenBank/DDBJ whole genome shotgun (WGS) entry which is preliminary data.</text>
</comment>